<keyword evidence="3 5" id="KW-1133">Transmembrane helix</keyword>
<feature type="transmembrane region" description="Helical" evidence="5">
    <location>
        <begin position="281"/>
        <end position="307"/>
    </location>
</feature>
<feature type="transmembrane region" description="Helical" evidence="5">
    <location>
        <begin position="49"/>
        <end position="74"/>
    </location>
</feature>
<reference evidence="7" key="1">
    <citation type="submission" date="2018-10" db="EMBL/GenBank/DDBJ databases">
        <authorList>
            <person name="Peiro R."/>
            <person name="Begona"/>
            <person name="Cbmso G."/>
            <person name="Lopez M."/>
            <person name="Gonzalez S."/>
            <person name="Sacristan E."/>
            <person name="Castillo E."/>
        </authorList>
    </citation>
    <scope>NUCLEOTIDE SEQUENCE [LARGE SCALE GENOMIC DNA]</scope>
</reference>
<dbReference type="AlphaFoldDB" id="A0A3S4AYF2"/>
<evidence type="ECO:0000313" key="6">
    <source>
        <dbReference type="EMBL" id="VCU07269.1"/>
    </source>
</evidence>
<evidence type="ECO:0000256" key="4">
    <source>
        <dbReference type="ARBA" id="ARBA00023136"/>
    </source>
</evidence>
<dbReference type="Proteomes" id="UP000289200">
    <property type="component" value="Unassembled WGS sequence"/>
</dbReference>
<dbReference type="RefSeq" id="WP_129607667.1">
    <property type="nucleotide sequence ID" value="NZ_UWOC01000033.1"/>
</dbReference>
<keyword evidence="2 5" id="KW-0812">Transmembrane</keyword>
<comment type="subcellular location">
    <subcellularLocation>
        <location evidence="1">Membrane</location>
        <topology evidence="1">Multi-pass membrane protein</topology>
    </subcellularLocation>
</comment>
<gene>
    <name evidence="6" type="ORF">RHODGE_RHODGE_00554</name>
</gene>
<dbReference type="GO" id="GO:0005384">
    <property type="term" value="F:manganese ion transmembrane transporter activity"/>
    <property type="evidence" value="ECO:0007669"/>
    <property type="project" value="TreeGrafter"/>
</dbReference>
<dbReference type="GO" id="GO:0034755">
    <property type="term" value="P:iron ion transmembrane transport"/>
    <property type="evidence" value="ECO:0007669"/>
    <property type="project" value="TreeGrafter"/>
</dbReference>
<dbReference type="PANTHER" id="PTHR11706">
    <property type="entry name" value="SOLUTE CARRIER PROTEIN FAMILY 11 MEMBER"/>
    <property type="match status" value="1"/>
</dbReference>
<accession>A0A3S4AYF2</accession>
<feature type="transmembrane region" description="Helical" evidence="5">
    <location>
        <begin position="120"/>
        <end position="141"/>
    </location>
</feature>
<evidence type="ECO:0000256" key="1">
    <source>
        <dbReference type="ARBA" id="ARBA00004141"/>
    </source>
</evidence>
<name>A0A3S4AYF2_9BRAD</name>
<dbReference type="PANTHER" id="PTHR11706:SF2">
    <property type="entry name" value="TRANSPORTER PROTEIN"/>
    <property type="match status" value="1"/>
</dbReference>
<feature type="transmembrane region" description="Helical" evidence="5">
    <location>
        <begin position="191"/>
        <end position="213"/>
    </location>
</feature>
<evidence type="ECO:0000313" key="7">
    <source>
        <dbReference type="Proteomes" id="UP000289200"/>
    </source>
</evidence>
<keyword evidence="7" id="KW-1185">Reference proteome</keyword>
<feature type="transmembrane region" description="Helical" evidence="5">
    <location>
        <begin position="377"/>
        <end position="404"/>
    </location>
</feature>
<proteinExistence type="predicted"/>
<evidence type="ECO:0000256" key="2">
    <source>
        <dbReference type="ARBA" id="ARBA00022692"/>
    </source>
</evidence>
<comment type="caution">
    <text evidence="6">The sequence shown here is derived from an EMBL/GenBank/DDBJ whole genome shotgun (WGS) entry which is preliminary data.</text>
</comment>
<dbReference type="GO" id="GO:0015086">
    <property type="term" value="F:cadmium ion transmembrane transporter activity"/>
    <property type="evidence" value="ECO:0007669"/>
    <property type="project" value="TreeGrafter"/>
</dbReference>
<evidence type="ECO:0008006" key="8">
    <source>
        <dbReference type="Google" id="ProtNLM"/>
    </source>
</evidence>
<feature type="transmembrane region" description="Helical" evidence="5">
    <location>
        <begin position="153"/>
        <end position="171"/>
    </location>
</feature>
<dbReference type="OrthoDB" id="141480at2"/>
<dbReference type="InterPro" id="IPR001046">
    <property type="entry name" value="NRAMP_fam"/>
</dbReference>
<organism evidence="6 7">
    <name type="scientific">Rhodoplanes serenus</name>
    <dbReference type="NCBI Taxonomy" id="200615"/>
    <lineage>
        <taxon>Bacteria</taxon>
        <taxon>Pseudomonadati</taxon>
        <taxon>Pseudomonadota</taxon>
        <taxon>Alphaproteobacteria</taxon>
        <taxon>Hyphomicrobiales</taxon>
        <taxon>Nitrobacteraceae</taxon>
        <taxon>Rhodoplanes</taxon>
    </lineage>
</organism>
<feature type="transmembrane region" description="Helical" evidence="5">
    <location>
        <begin position="342"/>
        <end position="365"/>
    </location>
</feature>
<protein>
    <recommendedName>
        <fullName evidence="8">Divalent metal cation transporter MntH</fullName>
    </recommendedName>
</protein>
<dbReference type="GO" id="GO:0005886">
    <property type="term" value="C:plasma membrane"/>
    <property type="evidence" value="ECO:0007669"/>
    <property type="project" value="TreeGrafter"/>
</dbReference>
<evidence type="ECO:0000256" key="3">
    <source>
        <dbReference type="ARBA" id="ARBA00022989"/>
    </source>
</evidence>
<keyword evidence="4 5" id="KW-0472">Membrane</keyword>
<feature type="transmembrane region" description="Helical" evidence="5">
    <location>
        <begin position="234"/>
        <end position="261"/>
    </location>
</feature>
<feature type="transmembrane region" description="Helical" evidence="5">
    <location>
        <begin position="12"/>
        <end position="37"/>
    </location>
</feature>
<dbReference type="Pfam" id="PF01566">
    <property type="entry name" value="Nramp"/>
    <property type="match status" value="1"/>
</dbReference>
<sequence length="408" mass="42878">MTSSSTTPLPKFRLNLTSPLIGAAFLMATSAIGPGFLTQTTVFTDKFRASFAFAILLSIVVDIGVQLNIWRIVAVSRMRGQDIANAVLPGLGVFITVLIVMGGLAFNIGNLAGTGLALNVLFGLPEAWGAMISCGVALVIFASKEIGRAMDRLATALGFLMIALVLFMVIITQPPLGEVAVKSVLPDNYMILMMPMITLIGGVVGGYTSFSGAHRLLDAGISGVENVKKVSDSATLGILIAGFMRTILFLAVLGVVTQGVVLDKSNPMATAFESAAGRFGLYAFGVVLWSAAITSVVGNAYTSVSFLRSIWKTADRYNSYTIMGFIVLSTAVFIAIGRPVAVMVLVGTLNGIVLPVILASILAAARNKKIIGADYHHPTWLIAFGIAAVLITAFAAIVALPALLTMWK</sequence>
<dbReference type="EMBL" id="UWOC01000033">
    <property type="protein sequence ID" value="VCU07269.1"/>
    <property type="molecule type" value="Genomic_DNA"/>
</dbReference>
<feature type="transmembrane region" description="Helical" evidence="5">
    <location>
        <begin position="319"/>
        <end position="336"/>
    </location>
</feature>
<feature type="transmembrane region" description="Helical" evidence="5">
    <location>
        <begin position="86"/>
        <end position="108"/>
    </location>
</feature>
<evidence type="ECO:0000256" key="5">
    <source>
        <dbReference type="SAM" id="Phobius"/>
    </source>
</evidence>